<proteinExistence type="inferred from homology"/>
<dbReference type="PANTHER" id="PTHR44196">
    <property type="entry name" value="DEHYDROGENASE/REDUCTASE SDR FAMILY MEMBER 7B"/>
    <property type="match status" value="1"/>
</dbReference>
<dbReference type="PROSITE" id="PS00061">
    <property type="entry name" value="ADH_SHORT"/>
    <property type="match status" value="1"/>
</dbReference>
<comment type="similarity">
    <text evidence="1 3">Belongs to the short-chain dehydrogenases/reductases (SDR) family.</text>
</comment>
<dbReference type="PANTHER" id="PTHR44196:SF1">
    <property type="entry name" value="DEHYDROGENASE_REDUCTASE SDR FAMILY MEMBER 7B"/>
    <property type="match status" value="1"/>
</dbReference>
<dbReference type="PRINTS" id="PR00080">
    <property type="entry name" value="SDRFAMILY"/>
</dbReference>
<dbReference type="EMBL" id="JAWJAV010000001">
    <property type="protein sequence ID" value="MDV2620580.1"/>
    <property type="molecule type" value="Genomic_DNA"/>
</dbReference>
<evidence type="ECO:0000256" key="1">
    <source>
        <dbReference type="ARBA" id="ARBA00006484"/>
    </source>
</evidence>
<evidence type="ECO:0000256" key="2">
    <source>
        <dbReference type="ARBA" id="ARBA00023002"/>
    </source>
</evidence>
<organism evidence="4 5">
    <name type="scientific">Pediococcus acidilactici</name>
    <dbReference type="NCBI Taxonomy" id="1254"/>
    <lineage>
        <taxon>Bacteria</taxon>
        <taxon>Bacillati</taxon>
        <taxon>Bacillota</taxon>
        <taxon>Bacilli</taxon>
        <taxon>Lactobacillales</taxon>
        <taxon>Lactobacillaceae</taxon>
        <taxon>Pediococcus</taxon>
        <taxon>Pediococcus acidilactici group</taxon>
    </lineage>
</organism>
<reference evidence="4" key="1">
    <citation type="journal article" date="2023" name="PeerJ">
        <title>Selection and evaluation of lactic acid bacteria from chicken feces in Thailand as potential probiotics.</title>
        <authorList>
            <person name="Khurajog B."/>
            <person name="Disastra Y."/>
            <person name="Lawwyne L.D."/>
            <person name="Sirichokchatchawan W."/>
            <person name="Niyomtham W."/>
            <person name="Yindee J."/>
            <person name="Hampson D.J."/>
            <person name="Prapasarakul N."/>
        </authorList>
    </citation>
    <scope>NUCLEOTIDE SEQUENCE</scope>
    <source>
        <strain evidence="4">BF9</strain>
    </source>
</reference>
<dbReference type="SUPFAM" id="SSF51735">
    <property type="entry name" value="NAD(P)-binding Rossmann-fold domains"/>
    <property type="match status" value="1"/>
</dbReference>
<dbReference type="InterPro" id="IPR002347">
    <property type="entry name" value="SDR_fam"/>
</dbReference>
<dbReference type="AlphaFoldDB" id="A0AAP3U225"/>
<comment type="caution">
    <text evidence="4">The sequence shown here is derived from an EMBL/GenBank/DDBJ whole genome shotgun (WGS) entry which is preliminary data.</text>
</comment>
<dbReference type="Gene3D" id="3.40.50.720">
    <property type="entry name" value="NAD(P)-binding Rossmann-like Domain"/>
    <property type="match status" value="1"/>
</dbReference>
<reference evidence="4" key="2">
    <citation type="submission" date="2023-10" db="EMBL/GenBank/DDBJ databases">
        <authorList>
            <person name="Khurajog B."/>
        </authorList>
    </citation>
    <scope>NUCLEOTIDE SEQUENCE</scope>
    <source>
        <strain evidence="4">BF9</strain>
    </source>
</reference>
<dbReference type="RefSeq" id="WP_008841319.1">
    <property type="nucleotide sequence ID" value="NZ_CAKMBA010000006.1"/>
</dbReference>
<dbReference type="Pfam" id="PF00106">
    <property type="entry name" value="adh_short"/>
    <property type="match status" value="1"/>
</dbReference>
<dbReference type="GO" id="GO:0016020">
    <property type="term" value="C:membrane"/>
    <property type="evidence" value="ECO:0007669"/>
    <property type="project" value="TreeGrafter"/>
</dbReference>
<protein>
    <submittedName>
        <fullName evidence="4">SDR family NAD(P)-dependent oxidoreductase</fullName>
    </submittedName>
</protein>
<sequence>MKTAVITGAGSGLGRQIAILNCPYYDNLVLLGRNSDRLKQTAQDCFKCGARQVFTLSCDLTQEAQIEATGRWIRSHLGSVDLLVNNAGLGYFKTLLNQDFSEIDRTLSTDLAGTIKLTRALLPLMVDHVGEAADIVNVASIAGKVATAKTTTYAAAKFGLVGFSNALRLELKRRNVRVHTINPGPMDTNFFNIADPSGKYLKGVQNFVISSDRVAWLTRRAIEQNLREVNVPKVMALGAVFYQIFPRLGDGLVNSPIINRK</sequence>
<evidence type="ECO:0000256" key="3">
    <source>
        <dbReference type="RuleBase" id="RU000363"/>
    </source>
</evidence>
<gene>
    <name evidence="4" type="ORF">R0G89_02365</name>
</gene>
<dbReference type="InterPro" id="IPR020904">
    <property type="entry name" value="Sc_DH/Rdtase_CS"/>
</dbReference>
<evidence type="ECO:0000313" key="5">
    <source>
        <dbReference type="Proteomes" id="UP001280897"/>
    </source>
</evidence>
<name>A0AAP3U225_PEDAC</name>
<dbReference type="GO" id="GO:0016491">
    <property type="term" value="F:oxidoreductase activity"/>
    <property type="evidence" value="ECO:0007669"/>
    <property type="project" value="UniProtKB-KW"/>
</dbReference>
<dbReference type="GeneID" id="57366077"/>
<keyword evidence="2" id="KW-0560">Oxidoreductase</keyword>
<dbReference type="InterPro" id="IPR036291">
    <property type="entry name" value="NAD(P)-bd_dom_sf"/>
</dbReference>
<evidence type="ECO:0000313" key="4">
    <source>
        <dbReference type="EMBL" id="MDV2620580.1"/>
    </source>
</evidence>
<accession>A0AAP3U225</accession>
<dbReference type="KEGG" id="paci:A4V11_02595"/>
<dbReference type="PRINTS" id="PR00081">
    <property type="entry name" value="GDHRDH"/>
</dbReference>
<dbReference type="Proteomes" id="UP001280897">
    <property type="component" value="Unassembled WGS sequence"/>
</dbReference>